<dbReference type="Gene3D" id="3.40.50.300">
    <property type="entry name" value="P-loop containing nucleotide triphosphate hydrolases"/>
    <property type="match status" value="1"/>
</dbReference>
<evidence type="ECO:0000313" key="1">
    <source>
        <dbReference type="EMBL" id="CAA9304044.1"/>
    </source>
</evidence>
<name>A0A6J4KES8_9ACTN</name>
<sequence length="185" mass="19530">MGEPGTGVFVLVGGWPGSGKTTLSRALADALRLPLLAKDEVKEALADVLGRPDDVARSQQLGRAAVRAVLRVAQRCPSAVIDSTWFPDVRPLVEQLPGALVEVRCVVDRELARRRYHDRAAGRHVGHLDLARTEDELWGRPAAPLGVGPLVEVDTSGPVDVTTVAEQVRAAAGGRGASAGRWPGG</sequence>
<reference evidence="1" key="1">
    <citation type="submission" date="2020-02" db="EMBL/GenBank/DDBJ databases">
        <authorList>
            <person name="Meier V. D."/>
        </authorList>
    </citation>
    <scope>NUCLEOTIDE SEQUENCE</scope>
    <source>
        <strain evidence="1">AVDCRST_MAG07</strain>
    </source>
</reference>
<accession>A0A6J4KES8</accession>
<dbReference type="AlphaFoldDB" id="A0A6J4KES8"/>
<proteinExistence type="predicted"/>
<gene>
    <name evidence="1" type="ORF">AVDCRST_MAG07-94</name>
</gene>
<dbReference type="SUPFAM" id="SSF52540">
    <property type="entry name" value="P-loop containing nucleoside triphosphate hydrolases"/>
    <property type="match status" value="1"/>
</dbReference>
<dbReference type="EMBL" id="CADCUB010000002">
    <property type="protein sequence ID" value="CAA9304044.1"/>
    <property type="molecule type" value="Genomic_DNA"/>
</dbReference>
<dbReference type="Pfam" id="PF13671">
    <property type="entry name" value="AAA_33"/>
    <property type="match status" value="1"/>
</dbReference>
<organism evidence="1">
    <name type="scientific">uncultured Frankineae bacterium</name>
    <dbReference type="NCBI Taxonomy" id="437475"/>
    <lineage>
        <taxon>Bacteria</taxon>
        <taxon>Bacillati</taxon>
        <taxon>Actinomycetota</taxon>
        <taxon>Actinomycetes</taxon>
        <taxon>Frankiales</taxon>
        <taxon>environmental samples</taxon>
    </lineage>
</organism>
<dbReference type="InterPro" id="IPR027417">
    <property type="entry name" value="P-loop_NTPase"/>
</dbReference>
<protein>
    <submittedName>
        <fullName evidence="1">Uncharacterized protein</fullName>
    </submittedName>
</protein>